<dbReference type="Proteomes" id="UP000194218">
    <property type="component" value="Chromosome"/>
</dbReference>
<keyword evidence="3" id="KW-1185">Reference proteome</keyword>
<dbReference type="RefSeq" id="WP_086157026.1">
    <property type="nucleotide sequence ID" value="NZ_CP021121.1"/>
</dbReference>
<evidence type="ECO:0000313" key="2">
    <source>
        <dbReference type="EMBL" id="ARQ67506.1"/>
    </source>
</evidence>
<evidence type="ECO:0000313" key="3">
    <source>
        <dbReference type="Proteomes" id="UP000194218"/>
    </source>
</evidence>
<name>A0A1W7CS47_9ACTN</name>
<reference evidence="2 3" key="1">
    <citation type="submission" date="2017-05" db="EMBL/GenBank/DDBJ databases">
        <title>Complete genome sequence of Streptomyces sp. SCSIO 03032 revealed the diverse biosynthetic pathways for its bioactive secondary metabolites.</title>
        <authorList>
            <person name="Ma L."/>
            <person name="Zhu Y."/>
            <person name="Zhang W."/>
            <person name="Zhang G."/>
            <person name="Tian X."/>
            <person name="Zhang S."/>
            <person name="Zhang C."/>
        </authorList>
    </citation>
    <scope>NUCLEOTIDE SEQUENCE [LARGE SCALE GENOMIC DNA]</scope>
    <source>
        <strain evidence="2 3">SCSIO 03032</strain>
    </source>
</reference>
<proteinExistence type="predicted"/>
<dbReference type="EMBL" id="CP021121">
    <property type="protein sequence ID" value="ARQ67506.1"/>
    <property type="molecule type" value="Genomic_DNA"/>
</dbReference>
<dbReference type="KEGG" id="smao:CAG99_00415"/>
<dbReference type="OrthoDB" id="4247619at2"/>
<feature type="region of interest" description="Disordered" evidence="1">
    <location>
        <begin position="29"/>
        <end position="62"/>
    </location>
</feature>
<protein>
    <submittedName>
        <fullName evidence="2">Uncharacterized protein</fullName>
    </submittedName>
</protein>
<accession>A0A1W7CS47</accession>
<evidence type="ECO:0000256" key="1">
    <source>
        <dbReference type="SAM" id="MobiDB-lite"/>
    </source>
</evidence>
<sequence length="73" mass="8098">MRTKHSHKPNFGRRVEGCPRCAELAAGAEPVQSWRTRTDRNEGIQQRAQQEHFAPGGPHARGACGPVCTFGDW</sequence>
<gene>
    <name evidence="2" type="ORF">CAG99_00415</name>
</gene>
<dbReference type="AlphaFoldDB" id="A0A1W7CS47"/>
<organism evidence="2 3">
    <name type="scientific">Streptomyces marincola</name>
    <dbReference type="NCBI Taxonomy" id="2878388"/>
    <lineage>
        <taxon>Bacteria</taxon>
        <taxon>Bacillati</taxon>
        <taxon>Actinomycetota</taxon>
        <taxon>Actinomycetes</taxon>
        <taxon>Kitasatosporales</taxon>
        <taxon>Streptomycetaceae</taxon>
        <taxon>Streptomyces</taxon>
    </lineage>
</organism>